<keyword evidence="13" id="KW-0812">Transmembrane</keyword>
<dbReference type="AlphaFoldDB" id="A0AAD5K1Y1"/>
<evidence type="ECO:0000256" key="5">
    <source>
        <dbReference type="ARBA" id="ARBA00006288"/>
    </source>
</evidence>
<evidence type="ECO:0000256" key="8">
    <source>
        <dbReference type="ARBA" id="ARBA00022827"/>
    </source>
</evidence>
<dbReference type="InterPro" id="IPR012258">
    <property type="entry name" value="Acyl-CoA_oxidase"/>
</dbReference>
<dbReference type="InterPro" id="IPR036250">
    <property type="entry name" value="AcylCo_DH-like_C"/>
</dbReference>
<evidence type="ECO:0000256" key="2">
    <source>
        <dbReference type="ARBA" id="ARBA00001974"/>
    </source>
</evidence>
<protein>
    <recommendedName>
        <fullName evidence="6">acyl-CoA oxidase</fullName>
        <ecNumber evidence="6">1.3.3.6</ecNumber>
    </recommendedName>
</protein>
<evidence type="ECO:0000256" key="6">
    <source>
        <dbReference type="ARBA" id="ARBA00012870"/>
    </source>
</evidence>
<evidence type="ECO:0000313" key="16">
    <source>
        <dbReference type="Proteomes" id="UP001209540"/>
    </source>
</evidence>
<keyword evidence="9" id="KW-0276">Fatty acid metabolism</keyword>
<evidence type="ECO:0000256" key="13">
    <source>
        <dbReference type="SAM" id="Phobius"/>
    </source>
</evidence>
<keyword evidence="13" id="KW-0472">Membrane</keyword>
<dbReference type="GO" id="GO:0003997">
    <property type="term" value="F:acyl-CoA oxidase activity"/>
    <property type="evidence" value="ECO:0007669"/>
    <property type="project" value="UniProtKB-EC"/>
</dbReference>
<keyword evidence="12" id="KW-0576">Peroxisome</keyword>
<accession>A0AAD5K1Y1</accession>
<gene>
    <name evidence="15" type="ORF">BDA99DRAFT_445199</name>
</gene>
<dbReference type="GO" id="GO:0005504">
    <property type="term" value="F:fatty acid binding"/>
    <property type="evidence" value="ECO:0007669"/>
    <property type="project" value="TreeGrafter"/>
</dbReference>
<evidence type="ECO:0000259" key="14">
    <source>
        <dbReference type="Pfam" id="PF22924"/>
    </source>
</evidence>
<dbReference type="EC" id="1.3.3.6" evidence="6"/>
<keyword evidence="7" id="KW-0285">Flavoprotein</keyword>
<sequence length="478" mass="53300">MIYIAFWTVIEAQGTPEQSAKWLEAAKRHAVLGCYGQTELSHGSNVARLQTTATYDEATEEFIINSPDITAAKWWIGGLGVACTHSALQAQLIVKGKNYGPHIFIVPVRSPCNPFFSLLLVNLKPVKGVTVGDIGPKAYGGFATTDNGYCIFDHVRIPRDNMLMRFAQVSKEGVYSPPVHSKASYGSMVRLRVGILSDAGWKLAKAATIAVRYCTSRRQFNTDQNGLESQVISYSSVRHRLYPLVATAYALILSSLDFYKQFDVLAEQLLRQDASLLPEMHVNSCAFKIWGTRRSTEGIEEARKSMGGHGFSIFSGVAELYSAFVPSNTYEGDNYMLSQQVGRAMLKQLDRFNKGMPYSINTAKYLDTLKTNPTFKLDVVTLHDPEVQLTLFAKRAARLVANLGSQVQAGRPWTDLNMECWDICFAHAEYLLLKQLIATVKEFKKSAQHEALVPVIQNVSNLVFTVFCYILFVVFILK</sequence>
<comment type="subcellular location">
    <subcellularLocation>
        <location evidence="3">Peroxisome</location>
    </subcellularLocation>
</comment>
<dbReference type="Gene3D" id="2.40.110.10">
    <property type="entry name" value="Butyryl-CoA Dehydrogenase, subunit A, domain 2"/>
    <property type="match status" value="1"/>
</dbReference>
<dbReference type="FunFam" id="1.20.140.10:FF:000015">
    <property type="entry name" value="Acyl-coenzyme A oxidase"/>
    <property type="match status" value="1"/>
</dbReference>
<dbReference type="Pfam" id="PF22924">
    <property type="entry name" value="ACOX_C_alpha1"/>
    <property type="match status" value="1"/>
</dbReference>
<comment type="pathway">
    <text evidence="4">Lipid metabolism; peroxisomal fatty acid beta-oxidation.</text>
</comment>
<dbReference type="InterPro" id="IPR046373">
    <property type="entry name" value="Acyl-CoA_Oxase/DH_mid-dom_sf"/>
</dbReference>
<evidence type="ECO:0000256" key="3">
    <source>
        <dbReference type="ARBA" id="ARBA00004275"/>
    </source>
</evidence>
<comment type="catalytic activity">
    <reaction evidence="1">
        <text>a 2,3-saturated acyl-CoA + O2 = a (2E)-enoyl-CoA + H2O2</text>
        <dbReference type="Rhea" id="RHEA:38959"/>
        <dbReference type="ChEBI" id="CHEBI:15379"/>
        <dbReference type="ChEBI" id="CHEBI:16240"/>
        <dbReference type="ChEBI" id="CHEBI:58856"/>
        <dbReference type="ChEBI" id="CHEBI:65111"/>
        <dbReference type="EC" id="1.3.3.6"/>
    </reaction>
</comment>
<evidence type="ECO:0000313" key="15">
    <source>
        <dbReference type="EMBL" id="KAI9250226.1"/>
    </source>
</evidence>
<feature type="domain" description="Acyl-CoA oxidase C-alpha1" evidence="14">
    <location>
        <begin position="185"/>
        <end position="346"/>
    </location>
</feature>
<feature type="transmembrane region" description="Helical" evidence="13">
    <location>
        <begin position="459"/>
        <end position="477"/>
    </location>
</feature>
<dbReference type="GO" id="GO:0071949">
    <property type="term" value="F:FAD binding"/>
    <property type="evidence" value="ECO:0007669"/>
    <property type="project" value="InterPro"/>
</dbReference>
<name>A0AAD5K1Y1_9FUNG</name>
<keyword evidence="13" id="KW-1133">Transmembrane helix</keyword>
<evidence type="ECO:0000256" key="1">
    <source>
        <dbReference type="ARBA" id="ARBA00001201"/>
    </source>
</evidence>
<evidence type="ECO:0000256" key="9">
    <source>
        <dbReference type="ARBA" id="ARBA00022832"/>
    </source>
</evidence>
<evidence type="ECO:0000256" key="11">
    <source>
        <dbReference type="ARBA" id="ARBA00023098"/>
    </source>
</evidence>
<dbReference type="GO" id="GO:0033540">
    <property type="term" value="P:fatty acid beta-oxidation using acyl-CoA oxidase"/>
    <property type="evidence" value="ECO:0007669"/>
    <property type="project" value="TreeGrafter"/>
</dbReference>
<dbReference type="Proteomes" id="UP001209540">
    <property type="component" value="Unassembled WGS sequence"/>
</dbReference>
<keyword evidence="16" id="KW-1185">Reference proteome</keyword>
<evidence type="ECO:0000256" key="10">
    <source>
        <dbReference type="ARBA" id="ARBA00023002"/>
    </source>
</evidence>
<dbReference type="Gene3D" id="1.20.140.10">
    <property type="entry name" value="Butyryl-CoA Dehydrogenase, subunit A, domain 3"/>
    <property type="match status" value="2"/>
</dbReference>
<dbReference type="SUPFAM" id="SSF47203">
    <property type="entry name" value="Acyl-CoA dehydrogenase C-terminal domain-like"/>
    <property type="match status" value="1"/>
</dbReference>
<reference evidence="15" key="2">
    <citation type="submission" date="2023-02" db="EMBL/GenBank/DDBJ databases">
        <authorList>
            <consortium name="DOE Joint Genome Institute"/>
            <person name="Mondo S.J."/>
            <person name="Chang Y."/>
            <person name="Wang Y."/>
            <person name="Ahrendt S."/>
            <person name="Andreopoulos W."/>
            <person name="Barry K."/>
            <person name="Beard J."/>
            <person name="Benny G.L."/>
            <person name="Blankenship S."/>
            <person name="Bonito G."/>
            <person name="Cuomo C."/>
            <person name="Desiro A."/>
            <person name="Gervers K.A."/>
            <person name="Hundley H."/>
            <person name="Kuo A."/>
            <person name="LaButti K."/>
            <person name="Lang B.F."/>
            <person name="Lipzen A."/>
            <person name="O'Donnell K."/>
            <person name="Pangilinan J."/>
            <person name="Reynolds N."/>
            <person name="Sandor L."/>
            <person name="Smith M.W."/>
            <person name="Tsang A."/>
            <person name="Grigoriev I.V."/>
            <person name="Stajich J.E."/>
            <person name="Spatafora J.W."/>
        </authorList>
    </citation>
    <scope>NUCLEOTIDE SEQUENCE</scope>
    <source>
        <strain evidence="15">RSA 2281</strain>
    </source>
</reference>
<dbReference type="InterPro" id="IPR009100">
    <property type="entry name" value="AcylCoA_DH/oxidase_NM_dom_sf"/>
</dbReference>
<dbReference type="GO" id="GO:0005777">
    <property type="term" value="C:peroxisome"/>
    <property type="evidence" value="ECO:0007669"/>
    <property type="project" value="UniProtKB-SubCell"/>
</dbReference>
<comment type="caution">
    <text evidence="15">The sequence shown here is derived from an EMBL/GenBank/DDBJ whole genome shotgun (WGS) entry which is preliminary data.</text>
</comment>
<comment type="similarity">
    <text evidence="5">Belongs to the acyl-CoA oxidase family.</text>
</comment>
<keyword evidence="8" id="KW-0274">FAD</keyword>
<keyword evidence="11" id="KW-0443">Lipid metabolism</keyword>
<comment type="cofactor">
    <cofactor evidence="2">
        <name>FAD</name>
        <dbReference type="ChEBI" id="CHEBI:57692"/>
    </cofactor>
</comment>
<dbReference type="PANTHER" id="PTHR10909:SF250">
    <property type="entry name" value="PEROXISOMAL ACYL-COENZYME A OXIDASE 1"/>
    <property type="match status" value="1"/>
</dbReference>
<dbReference type="PANTHER" id="PTHR10909">
    <property type="entry name" value="ELECTRON TRANSPORT OXIDOREDUCTASE"/>
    <property type="match status" value="1"/>
</dbReference>
<dbReference type="GO" id="GO:0055088">
    <property type="term" value="P:lipid homeostasis"/>
    <property type="evidence" value="ECO:0007669"/>
    <property type="project" value="TreeGrafter"/>
</dbReference>
<evidence type="ECO:0000256" key="12">
    <source>
        <dbReference type="ARBA" id="ARBA00023140"/>
    </source>
</evidence>
<evidence type="ECO:0000256" key="4">
    <source>
        <dbReference type="ARBA" id="ARBA00004846"/>
    </source>
</evidence>
<keyword evidence="10" id="KW-0560">Oxidoreductase</keyword>
<reference evidence="15" key="1">
    <citation type="journal article" date="2022" name="IScience">
        <title>Evolution of zygomycete secretomes and the origins of terrestrial fungal ecologies.</title>
        <authorList>
            <person name="Chang Y."/>
            <person name="Wang Y."/>
            <person name="Mondo S."/>
            <person name="Ahrendt S."/>
            <person name="Andreopoulos W."/>
            <person name="Barry K."/>
            <person name="Beard J."/>
            <person name="Benny G.L."/>
            <person name="Blankenship S."/>
            <person name="Bonito G."/>
            <person name="Cuomo C."/>
            <person name="Desiro A."/>
            <person name="Gervers K.A."/>
            <person name="Hundley H."/>
            <person name="Kuo A."/>
            <person name="LaButti K."/>
            <person name="Lang B.F."/>
            <person name="Lipzen A."/>
            <person name="O'Donnell K."/>
            <person name="Pangilinan J."/>
            <person name="Reynolds N."/>
            <person name="Sandor L."/>
            <person name="Smith M.E."/>
            <person name="Tsang A."/>
            <person name="Grigoriev I.V."/>
            <person name="Stajich J.E."/>
            <person name="Spatafora J.W."/>
        </authorList>
    </citation>
    <scope>NUCLEOTIDE SEQUENCE</scope>
    <source>
        <strain evidence="15">RSA 2281</strain>
    </source>
</reference>
<proteinExistence type="inferred from homology"/>
<dbReference type="InterPro" id="IPR055060">
    <property type="entry name" value="ACOX_C_alpha1"/>
</dbReference>
<organism evidence="15 16">
    <name type="scientific">Phascolomyces articulosus</name>
    <dbReference type="NCBI Taxonomy" id="60185"/>
    <lineage>
        <taxon>Eukaryota</taxon>
        <taxon>Fungi</taxon>
        <taxon>Fungi incertae sedis</taxon>
        <taxon>Mucoromycota</taxon>
        <taxon>Mucoromycotina</taxon>
        <taxon>Mucoromycetes</taxon>
        <taxon>Mucorales</taxon>
        <taxon>Lichtheimiaceae</taxon>
        <taxon>Phascolomyces</taxon>
    </lineage>
</organism>
<dbReference type="FunFam" id="2.40.110.10:FF:000003">
    <property type="entry name" value="Acyl-coenzyme A oxidase"/>
    <property type="match status" value="1"/>
</dbReference>
<evidence type="ECO:0000256" key="7">
    <source>
        <dbReference type="ARBA" id="ARBA00022630"/>
    </source>
</evidence>
<dbReference type="EMBL" id="JAIXMP010000033">
    <property type="protein sequence ID" value="KAI9250226.1"/>
    <property type="molecule type" value="Genomic_DNA"/>
</dbReference>
<dbReference type="SUPFAM" id="SSF56645">
    <property type="entry name" value="Acyl-CoA dehydrogenase NM domain-like"/>
    <property type="match status" value="1"/>
</dbReference>